<gene>
    <name evidence="1" type="ORF">V6N11_084021</name>
</gene>
<comment type="caution">
    <text evidence="1">The sequence shown here is derived from an EMBL/GenBank/DDBJ whole genome shotgun (WGS) entry which is preliminary data.</text>
</comment>
<protein>
    <submittedName>
        <fullName evidence="1">Uncharacterized protein</fullName>
    </submittedName>
</protein>
<sequence length="261" mass="29041">MDISKSLVEDEAINVLCMGNSLKETIYDSRHVGEAYISGCRTSINQDFLEINQNVISKVEIDVVENGTENSIDMERNAITNGPTWAATANGHEEALSAGEFTVPNKDVDPSIRRAREDLLCMGFQNNELGQQRYCMGESDVNILGEHIMEGIIGMDSWAVSVDSYNKQENLGLKVEVSISNNEPRETIKGKSAWEAMVDAQNNNRMVNADSTDCLEMTGTLEESRSFFLELTTKCREDKRVYRNEAKQLGLVSVLSIVSII</sequence>
<keyword evidence="2" id="KW-1185">Reference proteome</keyword>
<dbReference type="Proteomes" id="UP001396334">
    <property type="component" value="Unassembled WGS sequence"/>
</dbReference>
<reference evidence="1 2" key="1">
    <citation type="journal article" date="2024" name="G3 (Bethesda)">
        <title>Genome assembly of Hibiscus sabdariffa L. provides insights into metabolisms of medicinal natural products.</title>
        <authorList>
            <person name="Kim T."/>
        </authorList>
    </citation>
    <scope>NUCLEOTIDE SEQUENCE [LARGE SCALE GENOMIC DNA]</scope>
    <source>
        <strain evidence="1">TK-2024</strain>
        <tissue evidence="1">Old leaves</tissue>
    </source>
</reference>
<evidence type="ECO:0000313" key="2">
    <source>
        <dbReference type="Proteomes" id="UP001396334"/>
    </source>
</evidence>
<proteinExistence type="predicted"/>
<evidence type="ECO:0000313" key="1">
    <source>
        <dbReference type="EMBL" id="KAK8998634.1"/>
    </source>
</evidence>
<dbReference type="EMBL" id="JBBPBN010000041">
    <property type="protein sequence ID" value="KAK8998634.1"/>
    <property type="molecule type" value="Genomic_DNA"/>
</dbReference>
<name>A0ABR2QDF0_9ROSI</name>
<organism evidence="1 2">
    <name type="scientific">Hibiscus sabdariffa</name>
    <name type="common">roselle</name>
    <dbReference type="NCBI Taxonomy" id="183260"/>
    <lineage>
        <taxon>Eukaryota</taxon>
        <taxon>Viridiplantae</taxon>
        <taxon>Streptophyta</taxon>
        <taxon>Embryophyta</taxon>
        <taxon>Tracheophyta</taxon>
        <taxon>Spermatophyta</taxon>
        <taxon>Magnoliopsida</taxon>
        <taxon>eudicotyledons</taxon>
        <taxon>Gunneridae</taxon>
        <taxon>Pentapetalae</taxon>
        <taxon>rosids</taxon>
        <taxon>malvids</taxon>
        <taxon>Malvales</taxon>
        <taxon>Malvaceae</taxon>
        <taxon>Malvoideae</taxon>
        <taxon>Hibiscus</taxon>
    </lineage>
</organism>
<accession>A0ABR2QDF0</accession>